<keyword evidence="1" id="KW-1133">Transmembrane helix</keyword>
<feature type="transmembrane region" description="Helical" evidence="1">
    <location>
        <begin position="162"/>
        <end position="180"/>
    </location>
</feature>
<dbReference type="GO" id="GO:0006465">
    <property type="term" value="P:signal peptide processing"/>
    <property type="evidence" value="ECO:0007669"/>
    <property type="project" value="InterPro"/>
</dbReference>
<protein>
    <submittedName>
        <fullName evidence="3">S26 family signal peptidase</fullName>
    </submittedName>
</protein>
<keyword evidence="1" id="KW-0812">Transmembrane</keyword>
<evidence type="ECO:0000259" key="2">
    <source>
        <dbReference type="Pfam" id="PF10502"/>
    </source>
</evidence>
<name>A0A7Y0U1I6_9ACTO</name>
<dbReference type="AlphaFoldDB" id="A0A7Y0U1I6"/>
<comment type="caution">
    <text evidence="3">The sequence shown here is derived from an EMBL/GenBank/DDBJ whole genome shotgun (WGS) entry which is preliminary data.</text>
</comment>
<dbReference type="EMBL" id="JABCUR010000004">
    <property type="protein sequence ID" value="NMW65077.1"/>
    <property type="molecule type" value="Genomic_DNA"/>
</dbReference>
<evidence type="ECO:0000256" key="1">
    <source>
        <dbReference type="SAM" id="Phobius"/>
    </source>
</evidence>
<proteinExistence type="predicted"/>
<dbReference type="Pfam" id="PF10502">
    <property type="entry name" value="Peptidase_S26"/>
    <property type="match status" value="1"/>
</dbReference>
<evidence type="ECO:0000313" key="3">
    <source>
        <dbReference type="EMBL" id="NMW65077.1"/>
    </source>
</evidence>
<dbReference type="Proteomes" id="UP000578252">
    <property type="component" value="Unassembled WGS sequence"/>
</dbReference>
<gene>
    <name evidence="3" type="ORF">HHJ78_05935</name>
</gene>
<dbReference type="InterPro" id="IPR019533">
    <property type="entry name" value="Peptidase_S26"/>
</dbReference>
<feature type="domain" description="Peptidase S26" evidence="2">
    <location>
        <begin position="38"/>
        <end position="110"/>
    </location>
</feature>
<dbReference type="RefSeq" id="WP_169771916.1">
    <property type="nucleotide sequence ID" value="NZ_JABCUR010000004.1"/>
</dbReference>
<organism evidence="3 4">
    <name type="scientific">Mobiluncus mulieris</name>
    <dbReference type="NCBI Taxonomy" id="2052"/>
    <lineage>
        <taxon>Bacteria</taxon>
        <taxon>Bacillati</taxon>
        <taxon>Actinomycetota</taxon>
        <taxon>Actinomycetes</taxon>
        <taxon>Actinomycetales</taxon>
        <taxon>Actinomycetaceae</taxon>
        <taxon>Mobiluncus</taxon>
    </lineage>
</organism>
<dbReference type="InterPro" id="IPR036286">
    <property type="entry name" value="LexA/Signal_pep-like_sf"/>
</dbReference>
<reference evidence="3 4" key="1">
    <citation type="submission" date="2020-04" db="EMBL/GenBank/DDBJ databases">
        <title>Antimicrobial susceptibility and clonality of vaginal-derived multi-drug resistant Mobiluncus isolates in China.</title>
        <authorList>
            <person name="Zhang X."/>
        </authorList>
    </citation>
    <scope>NUCLEOTIDE SEQUENCE [LARGE SCALE GENOMIC DNA]</scope>
    <source>
        <strain evidence="3 4">13</strain>
    </source>
</reference>
<feature type="transmembrane region" description="Helical" evidence="1">
    <location>
        <begin position="24"/>
        <end position="46"/>
    </location>
</feature>
<dbReference type="SUPFAM" id="SSF51306">
    <property type="entry name" value="LexA/Signal peptidase"/>
    <property type="match status" value="1"/>
</dbReference>
<keyword evidence="1" id="KW-0472">Membrane</keyword>
<evidence type="ECO:0000313" key="4">
    <source>
        <dbReference type="Proteomes" id="UP000578252"/>
    </source>
</evidence>
<dbReference type="GO" id="GO:0004252">
    <property type="term" value="F:serine-type endopeptidase activity"/>
    <property type="evidence" value="ECO:0007669"/>
    <property type="project" value="InterPro"/>
</dbReference>
<sequence>MTTQPDRIISLLSKQSEHPVRNSVLFAFGWFFLIFVGAILMVIIVVPRIQGYVTYTCSDDSMNKTFAGSDLLVFQKIRQTGAQSLNPGDIVAFQPDSGKEVYRVGRVESITGSAESMQFEVAFDNAPAAQGVTLDEMRGQLMYKVPIFGATFRLWPSAAKSFMLIMVSQLLLIYAGWQIGTSMINARDPQRQARAARLRTAALAGNLETTRQRLRRQGLR</sequence>
<accession>A0A7Y0U1I6</accession>